<sequence length="259" mass="29569">MCYQLTTFCVCDDCGDDVKTFTTDKLCPTDVRCAERNKRPRRQEERVSSRLCDNCQKYTNRVYHSGLTPPEPGRSKSRETDRILTIRTDESSASTVRADRRRRDSSGDDSDATLRGGRTDKRTPSRRKFDSMVDKLWDAKDSTDSKDRSRGGHHGKDRRDTFSSVTEKSTDREDRSRGGKHGRNRSDSVGFLTDDYSIAGTSREGCFRSAVPKSFRPLESDRNISSSTYRDDSRFDSTYRGSESPSRRFKLSRVGFNLS</sequence>
<evidence type="ECO:0000313" key="3">
    <source>
        <dbReference type="Proteomes" id="UP001172673"/>
    </source>
</evidence>
<feature type="compositionally biased region" description="Basic and acidic residues" evidence="1">
    <location>
        <begin position="140"/>
        <end position="150"/>
    </location>
</feature>
<dbReference type="AlphaFoldDB" id="A0AA39CKI7"/>
<name>A0AA39CKI7_9EURO</name>
<dbReference type="EMBL" id="JAPDRK010000006">
    <property type="protein sequence ID" value="KAJ9611281.1"/>
    <property type="molecule type" value="Genomic_DNA"/>
</dbReference>
<feature type="region of interest" description="Disordered" evidence="1">
    <location>
        <begin position="140"/>
        <end position="191"/>
    </location>
</feature>
<organism evidence="2 3">
    <name type="scientific">Cladophialophora chaetospira</name>
    <dbReference type="NCBI Taxonomy" id="386627"/>
    <lineage>
        <taxon>Eukaryota</taxon>
        <taxon>Fungi</taxon>
        <taxon>Dikarya</taxon>
        <taxon>Ascomycota</taxon>
        <taxon>Pezizomycotina</taxon>
        <taxon>Eurotiomycetes</taxon>
        <taxon>Chaetothyriomycetidae</taxon>
        <taxon>Chaetothyriales</taxon>
        <taxon>Herpotrichiellaceae</taxon>
        <taxon>Cladophialophora</taxon>
    </lineage>
</organism>
<protein>
    <submittedName>
        <fullName evidence="2">Uncharacterized protein</fullName>
    </submittedName>
</protein>
<feature type="compositionally biased region" description="Basic and acidic residues" evidence="1">
    <location>
        <begin position="97"/>
        <end position="106"/>
    </location>
</feature>
<evidence type="ECO:0000256" key="1">
    <source>
        <dbReference type="SAM" id="MobiDB-lite"/>
    </source>
</evidence>
<dbReference type="Proteomes" id="UP001172673">
    <property type="component" value="Unassembled WGS sequence"/>
</dbReference>
<proteinExistence type="predicted"/>
<accession>A0AA39CKI7</accession>
<evidence type="ECO:0000313" key="2">
    <source>
        <dbReference type="EMBL" id="KAJ9611281.1"/>
    </source>
</evidence>
<comment type="caution">
    <text evidence="2">The sequence shown here is derived from an EMBL/GenBank/DDBJ whole genome shotgun (WGS) entry which is preliminary data.</text>
</comment>
<feature type="region of interest" description="Disordered" evidence="1">
    <location>
        <begin position="62"/>
        <end position="128"/>
    </location>
</feature>
<feature type="compositionally biased region" description="Basic and acidic residues" evidence="1">
    <location>
        <begin position="168"/>
        <end position="177"/>
    </location>
</feature>
<gene>
    <name evidence="2" type="ORF">H2200_004464</name>
</gene>
<feature type="compositionally biased region" description="Basic and acidic residues" evidence="1">
    <location>
        <begin position="117"/>
        <end position="128"/>
    </location>
</feature>
<feature type="region of interest" description="Disordered" evidence="1">
    <location>
        <begin position="206"/>
        <end position="246"/>
    </location>
</feature>
<reference evidence="2" key="1">
    <citation type="submission" date="2022-10" db="EMBL/GenBank/DDBJ databases">
        <title>Culturing micro-colonial fungi from biological soil crusts in the Mojave desert and describing Neophaeococcomyces mojavensis, and introducing the new genera and species Taxawa tesnikishii.</title>
        <authorList>
            <person name="Kurbessoian T."/>
            <person name="Stajich J.E."/>
        </authorList>
    </citation>
    <scope>NUCLEOTIDE SEQUENCE</scope>
    <source>
        <strain evidence="2">TK_41</strain>
    </source>
</reference>
<keyword evidence="3" id="KW-1185">Reference proteome</keyword>
<feature type="compositionally biased region" description="Basic and acidic residues" evidence="1">
    <location>
        <begin position="73"/>
        <end position="90"/>
    </location>
</feature>